<dbReference type="OrthoDB" id="1429731at2759"/>
<organism evidence="2 3">
    <name type="scientific">Vigna radiata var. radiata</name>
    <name type="common">Mung bean</name>
    <name type="synonym">Phaseolus aureus</name>
    <dbReference type="NCBI Taxonomy" id="3916"/>
    <lineage>
        <taxon>Eukaryota</taxon>
        <taxon>Viridiplantae</taxon>
        <taxon>Streptophyta</taxon>
        <taxon>Embryophyta</taxon>
        <taxon>Tracheophyta</taxon>
        <taxon>Spermatophyta</taxon>
        <taxon>Magnoliopsida</taxon>
        <taxon>eudicotyledons</taxon>
        <taxon>Gunneridae</taxon>
        <taxon>Pentapetalae</taxon>
        <taxon>rosids</taxon>
        <taxon>fabids</taxon>
        <taxon>Fabales</taxon>
        <taxon>Fabaceae</taxon>
        <taxon>Papilionoideae</taxon>
        <taxon>50 kb inversion clade</taxon>
        <taxon>NPAAA clade</taxon>
        <taxon>indigoferoid/millettioid clade</taxon>
        <taxon>Phaseoleae</taxon>
        <taxon>Vigna</taxon>
    </lineage>
</organism>
<sequence length="122" mass="13637">MKKIVIKVQVASEKCRKKAMVIAAECQGVESIEIDEECSEIVITGDGVDPFCLTKQMKKKFRHATLIHVENIKGGVEEDGQEEEDETVPEKIYPPFCAKCSTSIIQPAFIVYDPYPNNCSIL</sequence>
<name>A0A3Q0F050_VIGRR</name>
<reference evidence="3" key="2">
    <citation type="submission" date="2025-08" db="UniProtKB">
        <authorList>
            <consortium name="RefSeq"/>
        </authorList>
    </citation>
    <scope>IDENTIFICATION</scope>
    <source>
        <tissue evidence="3">Leaf</tissue>
    </source>
</reference>
<dbReference type="GeneID" id="111241778"/>
<dbReference type="InterPro" id="IPR042885">
    <property type="entry name" value="HIPP47/16"/>
</dbReference>
<dbReference type="PANTHER" id="PTHR46932:SF12">
    <property type="entry name" value="HEAVY METAL-ASSOCIATED ISOPRENYLATED PLANT PROTEIN 47"/>
    <property type="match status" value="1"/>
</dbReference>
<dbReference type="PROSITE" id="PS50846">
    <property type="entry name" value="HMA_2"/>
    <property type="match status" value="1"/>
</dbReference>
<dbReference type="Proteomes" id="UP000087766">
    <property type="component" value="Chromosome 6"/>
</dbReference>
<keyword evidence="2" id="KW-1185">Reference proteome</keyword>
<dbReference type="PANTHER" id="PTHR46932">
    <property type="entry name" value="HEAVY METAL-ASSOCIATED ISOPRENYLATED PLANT PROTEIN 47"/>
    <property type="match status" value="1"/>
</dbReference>
<dbReference type="InterPro" id="IPR006121">
    <property type="entry name" value="HMA_dom"/>
</dbReference>
<proteinExistence type="predicted"/>
<reference evidence="2" key="1">
    <citation type="journal article" date="2014" name="Nat. Commun.">
        <title>Genome sequence of mungbean and insights into evolution within Vigna species.</title>
        <authorList>
            <person name="Kang Y.J."/>
            <person name="Kim S.K."/>
            <person name="Kim M.Y."/>
            <person name="Lestari P."/>
            <person name="Kim K.H."/>
            <person name="Ha B.K."/>
            <person name="Jun T.H."/>
            <person name="Hwang W.J."/>
            <person name="Lee T."/>
            <person name="Lee J."/>
            <person name="Shim S."/>
            <person name="Yoon M.Y."/>
            <person name="Jang Y.E."/>
            <person name="Han K.S."/>
            <person name="Taeprayoon P."/>
            <person name="Yoon N."/>
            <person name="Somta P."/>
            <person name="Tanya P."/>
            <person name="Kim K.S."/>
            <person name="Gwag J.G."/>
            <person name="Moon J.K."/>
            <person name="Lee Y.H."/>
            <person name="Park B.S."/>
            <person name="Bombarely A."/>
            <person name="Doyle J.J."/>
            <person name="Jackson S.A."/>
            <person name="Schafleitner R."/>
            <person name="Srinives P."/>
            <person name="Varshney R.K."/>
            <person name="Lee S.H."/>
        </authorList>
    </citation>
    <scope>NUCLEOTIDE SEQUENCE [LARGE SCALE GENOMIC DNA]</scope>
    <source>
        <strain evidence="2">cv. VC1973A</strain>
    </source>
</reference>
<dbReference type="AlphaFoldDB" id="A0A3Q0F050"/>
<dbReference type="RefSeq" id="XP_022637373.1">
    <property type="nucleotide sequence ID" value="XM_022781652.1"/>
</dbReference>
<dbReference type="GO" id="GO:0046872">
    <property type="term" value="F:metal ion binding"/>
    <property type="evidence" value="ECO:0007669"/>
    <property type="project" value="InterPro"/>
</dbReference>
<evidence type="ECO:0000313" key="2">
    <source>
        <dbReference type="Proteomes" id="UP000087766"/>
    </source>
</evidence>
<evidence type="ECO:0000259" key="1">
    <source>
        <dbReference type="PROSITE" id="PS50846"/>
    </source>
</evidence>
<evidence type="ECO:0000313" key="3">
    <source>
        <dbReference type="RefSeq" id="XP_022637373.1"/>
    </source>
</evidence>
<dbReference type="KEGG" id="vra:111241778"/>
<accession>A0A3Q0F050</accession>
<protein>
    <submittedName>
        <fullName evidence="3">Heavy metal-associated isoprenylated plant protein 41-like</fullName>
    </submittedName>
</protein>
<dbReference type="Gene3D" id="3.30.70.100">
    <property type="match status" value="1"/>
</dbReference>
<dbReference type="STRING" id="3916.A0A3Q0F050"/>
<feature type="domain" description="HMA" evidence="1">
    <location>
        <begin position="1"/>
        <end position="69"/>
    </location>
</feature>
<gene>
    <name evidence="3" type="primary">LOC111241778</name>
</gene>